<keyword evidence="3" id="KW-1185">Reference proteome</keyword>
<reference evidence="2" key="3">
    <citation type="submission" date="2022-06" db="UniProtKB">
        <authorList>
            <consortium name="EnsemblPlants"/>
        </authorList>
    </citation>
    <scope>IDENTIFICATION</scope>
</reference>
<dbReference type="EnsemblPlants" id="TuG1812G0700004433.01.T01">
    <property type="protein sequence ID" value="TuG1812G0700004433.01.T01"/>
    <property type="gene ID" value="TuG1812G0700004433.01"/>
</dbReference>
<dbReference type="Gramene" id="TuG1812G0700004433.01.T01">
    <property type="protein sequence ID" value="TuG1812G0700004433.01.T01"/>
    <property type="gene ID" value="TuG1812G0700004433.01"/>
</dbReference>
<evidence type="ECO:0000256" key="1">
    <source>
        <dbReference type="SAM" id="MobiDB-lite"/>
    </source>
</evidence>
<accession>A0A8R7R5V6</accession>
<evidence type="ECO:0000313" key="2">
    <source>
        <dbReference type="EnsemblPlants" id="TuG1812G0700004433.01.T01"/>
    </source>
</evidence>
<name>A0A8R7R5V6_TRIUA</name>
<sequence>LPRRRPHAPPRPQSSVLNPLSSRPRSRRRPRAVHPITVRAQPPPPQRPADVIANPLPAAAGDPSPGSRCCRTCCCGAPYPGSCCRRSSISELPQLSALLLFDFCHVLPGSISRLMRSIPKICPSTAPNPNPIPRHRVPDPIPYSLPWSHSLRQLRPSLPCTSGWREWALLERTTCGCYIFSLIHGINGVSA</sequence>
<reference evidence="2" key="2">
    <citation type="submission" date="2018-03" db="EMBL/GenBank/DDBJ databases">
        <title>The Triticum urartu genome reveals the dynamic nature of wheat genome evolution.</title>
        <authorList>
            <person name="Ling H."/>
            <person name="Ma B."/>
            <person name="Shi X."/>
            <person name="Liu H."/>
            <person name="Dong L."/>
            <person name="Sun H."/>
            <person name="Cao Y."/>
            <person name="Gao Q."/>
            <person name="Zheng S."/>
            <person name="Li Y."/>
            <person name="Yu Y."/>
            <person name="Du H."/>
            <person name="Qi M."/>
            <person name="Li Y."/>
            <person name="Yu H."/>
            <person name="Cui Y."/>
            <person name="Wang N."/>
            <person name="Chen C."/>
            <person name="Wu H."/>
            <person name="Zhao Y."/>
            <person name="Zhang J."/>
            <person name="Li Y."/>
            <person name="Zhou W."/>
            <person name="Zhang B."/>
            <person name="Hu W."/>
            <person name="Eijk M."/>
            <person name="Tang J."/>
            <person name="Witsenboer H."/>
            <person name="Zhao S."/>
            <person name="Li Z."/>
            <person name="Zhang A."/>
            <person name="Wang D."/>
            <person name="Liang C."/>
        </authorList>
    </citation>
    <scope>NUCLEOTIDE SEQUENCE [LARGE SCALE GENOMIC DNA]</scope>
    <source>
        <strain evidence="2">cv. G1812</strain>
    </source>
</reference>
<organism evidence="2 3">
    <name type="scientific">Triticum urartu</name>
    <name type="common">Red wild einkorn</name>
    <name type="synonym">Crithodium urartu</name>
    <dbReference type="NCBI Taxonomy" id="4572"/>
    <lineage>
        <taxon>Eukaryota</taxon>
        <taxon>Viridiplantae</taxon>
        <taxon>Streptophyta</taxon>
        <taxon>Embryophyta</taxon>
        <taxon>Tracheophyta</taxon>
        <taxon>Spermatophyta</taxon>
        <taxon>Magnoliopsida</taxon>
        <taxon>Liliopsida</taxon>
        <taxon>Poales</taxon>
        <taxon>Poaceae</taxon>
        <taxon>BOP clade</taxon>
        <taxon>Pooideae</taxon>
        <taxon>Triticodae</taxon>
        <taxon>Triticeae</taxon>
        <taxon>Triticinae</taxon>
        <taxon>Triticum</taxon>
    </lineage>
</organism>
<feature type="region of interest" description="Disordered" evidence="1">
    <location>
        <begin position="1"/>
        <end position="64"/>
    </location>
</feature>
<proteinExistence type="predicted"/>
<reference evidence="3" key="1">
    <citation type="journal article" date="2013" name="Nature">
        <title>Draft genome of the wheat A-genome progenitor Triticum urartu.</title>
        <authorList>
            <person name="Ling H.Q."/>
            <person name="Zhao S."/>
            <person name="Liu D."/>
            <person name="Wang J."/>
            <person name="Sun H."/>
            <person name="Zhang C."/>
            <person name="Fan H."/>
            <person name="Li D."/>
            <person name="Dong L."/>
            <person name="Tao Y."/>
            <person name="Gao C."/>
            <person name="Wu H."/>
            <person name="Li Y."/>
            <person name="Cui Y."/>
            <person name="Guo X."/>
            <person name="Zheng S."/>
            <person name="Wang B."/>
            <person name="Yu K."/>
            <person name="Liang Q."/>
            <person name="Yang W."/>
            <person name="Lou X."/>
            <person name="Chen J."/>
            <person name="Feng M."/>
            <person name="Jian J."/>
            <person name="Zhang X."/>
            <person name="Luo G."/>
            <person name="Jiang Y."/>
            <person name="Liu J."/>
            <person name="Wang Z."/>
            <person name="Sha Y."/>
            <person name="Zhang B."/>
            <person name="Wu H."/>
            <person name="Tang D."/>
            <person name="Shen Q."/>
            <person name="Xue P."/>
            <person name="Zou S."/>
            <person name="Wang X."/>
            <person name="Liu X."/>
            <person name="Wang F."/>
            <person name="Yang Y."/>
            <person name="An X."/>
            <person name="Dong Z."/>
            <person name="Zhang K."/>
            <person name="Zhang X."/>
            <person name="Luo M.C."/>
            <person name="Dvorak J."/>
            <person name="Tong Y."/>
            <person name="Wang J."/>
            <person name="Yang H."/>
            <person name="Li Z."/>
            <person name="Wang D."/>
            <person name="Zhang A."/>
            <person name="Wang J."/>
        </authorList>
    </citation>
    <scope>NUCLEOTIDE SEQUENCE</scope>
    <source>
        <strain evidence="3">cv. G1812</strain>
    </source>
</reference>
<dbReference type="AlphaFoldDB" id="A0A8R7R5V6"/>
<dbReference type="Proteomes" id="UP000015106">
    <property type="component" value="Chromosome 7"/>
</dbReference>
<evidence type="ECO:0000313" key="3">
    <source>
        <dbReference type="Proteomes" id="UP000015106"/>
    </source>
</evidence>
<protein>
    <submittedName>
        <fullName evidence="2">Uncharacterized protein</fullName>
    </submittedName>
</protein>